<dbReference type="Gene3D" id="3.40.190.10">
    <property type="entry name" value="Periplasmic binding protein-like II"/>
    <property type="match status" value="2"/>
</dbReference>
<proteinExistence type="predicted"/>
<dbReference type="AlphaFoldDB" id="A0A2S7U3U3"/>
<organism evidence="3 4">
    <name type="scientific">Rubritalea profundi</name>
    <dbReference type="NCBI Taxonomy" id="1658618"/>
    <lineage>
        <taxon>Bacteria</taxon>
        <taxon>Pseudomonadati</taxon>
        <taxon>Verrucomicrobiota</taxon>
        <taxon>Verrucomicrobiia</taxon>
        <taxon>Verrucomicrobiales</taxon>
        <taxon>Rubritaleaceae</taxon>
        <taxon>Rubritalea</taxon>
    </lineage>
</organism>
<keyword evidence="4" id="KW-1185">Reference proteome</keyword>
<evidence type="ECO:0000256" key="1">
    <source>
        <dbReference type="ARBA" id="ARBA00022729"/>
    </source>
</evidence>
<dbReference type="EMBL" id="MQWA01000001">
    <property type="protein sequence ID" value="PQJ29101.1"/>
    <property type="molecule type" value="Genomic_DNA"/>
</dbReference>
<dbReference type="SUPFAM" id="SSF53850">
    <property type="entry name" value="Periplasmic binding protein-like II"/>
    <property type="match status" value="1"/>
</dbReference>
<evidence type="ECO:0000313" key="4">
    <source>
        <dbReference type="Proteomes" id="UP000239907"/>
    </source>
</evidence>
<dbReference type="Proteomes" id="UP000239907">
    <property type="component" value="Unassembled WGS sequence"/>
</dbReference>
<dbReference type="PANTHER" id="PTHR35936:SF25">
    <property type="entry name" value="ABC TRANSPORTER SUBSTRATE-BINDING PROTEIN"/>
    <property type="match status" value="1"/>
</dbReference>
<dbReference type="Pfam" id="PF00497">
    <property type="entry name" value="SBP_bac_3"/>
    <property type="match status" value="1"/>
</dbReference>
<name>A0A2S7U3U3_9BACT</name>
<dbReference type="PANTHER" id="PTHR35936">
    <property type="entry name" value="MEMBRANE-BOUND LYTIC MUREIN TRANSGLYCOSYLASE F"/>
    <property type="match status" value="1"/>
</dbReference>
<feature type="domain" description="Solute-binding protein family 3/N-terminal" evidence="2">
    <location>
        <begin position="51"/>
        <end position="257"/>
    </location>
</feature>
<comment type="caution">
    <text evidence="3">The sequence shown here is derived from an EMBL/GenBank/DDBJ whole genome shotgun (WGS) entry which is preliminary data.</text>
</comment>
<sequence>MKLLIPFFCLCLSSCDKAELESSHALVSNQDKPASNTIVVALEENVEWGHYQFIRNGQHVGLELDLLNHIDEHSAYVFEYKVIPWKRAMKEVREGTVDLLISATASPKRDAFYDYTDEIYQINQLLYFDKSRHPNGFQFEQQSEISAYQTGAILGYNTDELQFTVSHAGYRQLSVMAQAVEKEWIDFAIAYLELEKFNNHIPEQFDTVMIPDHPPLSCHWLTSNKNPRRKDILQELNKGIREIKASGRYEALESEYSQS</sequence>
<gene>
    <name evidence="3" type="ORF">BSZ32_11760</name>
</gene>
<dbReference type="RefSeq" id="WP_105043591.1">
    <property type="nucleotide sequence ID" value="NZ_MQWA01000001.1"/>
</dbReference>
<reference evidence="3 4" key="1">
    <citation type="submission" date="2016-12" db="EMBL/GenBank/DDBJ databases">
        <title>Study of bacterial adaptation to deep sea.</title>
        <authorList>
            <person name="Song J."/>
            <person name="Yoshizawa S."/>
            <person name="Kogure K."/>
        </authorList>
    </citation>
    <scope>NUCLEOTIDE SEQUENCE [LARGE SCALE GENOMIC DNA]</scope>
    <source>
        <strain evidence="3 4">SAORIC-165</strain>
    </source>
</reference>
<protein>
    <recommendedName>
        <fullName evidence="2">Solute-binding protein family 3/N-terminal domain-containing protein</fullName>
    </recommendedName>
</protein>
<dbReference type="OrthoDB" id="5904382at2"/>
<dbReference type="InterPro" id="IPR001638">
    <property type="entry name" value="Solute-binding_3/MltF_N"/>
</dbReference>
<accession>A0A2S7U3U3</accession>
<evidence type="ECO:0000259" key="2">
    <source>
        <dbReference type="Pfam" id="PF00497"/>
    </source>
</evidence>
<keyword evidence="1" id="KW-0732">Signal</keyword>
<evidence type="ECO:0000313" key="3">
    <source>
        <dbReference type="EMBL" id="PQJ29101.1"/>
    </source>
</evidence>